<reference evidence="5 9" key="2">
    <citation type="submission" date="2019-09" db="EMBL/GenBank/DDBJ databases">
        <authorList>
            <person name="Geng P."/>
            <person name="Wan X."/>
            <person name="Zhou G."/>
            <person name="Yuan Z."/>
            <person name="Hu X."/>
        </authorList>
    </citation>
    <scope>NUCLEOTIDE SEQUENCE [LARGE SCALE GENOMIC DNA]</scope>
    <source>
        <strain evidence="5 9">EFR-4</strain>
    </source>
</reference>
<feature type="signal peptide" evidence="4">
    <location>
        <begin position="1"/>
        <end position="32"/>
    </location>
</feature>
<feature type="compositionally biased region" description="Basic and acidic residues" evidence="3">
    <location>
        <begin position="72"/>
        <end position="85"/>
    </location>
</feature>
<evidence type="ECO:0000313" key="5">
    <source>
        <dbReference type="EMBL" id="KAA8476650.1"/>
    </source>
</evidence>
<feature type="chain" id="PRO_5044622099" evidence="4">
    <location>
        <begin position="33"/>
        <end position="341"/>
    </location>
</feature>
<evidence type="ECO:0000256" key="1">
    <source>
        <dbReference type="ARBA" id="ARBA00022729"/>
    </source>
</evidence>
<dbReference type="Proteomes" id="UP001221338">
    <property type="component" value="Unassembled WGS sequence"/>
</dbReference>
<dbReference type="PANTHER" id="PTHR15462">
    <property type="entry name" value="SERINE PROTEASE"/>
    <property type="match status" value="1"/>
</dbReference>
<feature type="compositionally biased region" description="Basic and acidic residues" evidence="3">
    <location>
        <begin position="99"/>
        <end position="108"/>
    </location>
</feature>
<dbReference type="GO" id="GO:0008236">
    <property type="term" value="F:serine-type peptidase activity"/>
    <property type="evidence" value="ECO:0007669"/>
    <property type="project" value="UniProtKB-KW"/>
</dbReference>
<dbReference type="EMBL" id="FWYW01000090">
    <property type="protein sequence ID" value="SME30783.1"/>
    <property type="molecule type" value="Genomic_DNA"/>
</dbReference>
<comment type="caution">
    <text evidence="5">The sequence shown here is derived from an EMBL/GenBank/DDBJ whole genome shotgun (WGS) entry which is preliminary data.</text>
</comment>
<evidence type="ECO:0000313" key="10">
    <source>
        <dbReference type="Proteomes" id="UP001221338"/>
    </source>
</evidence>
<evidence type="ECO:0000313" key="8">
    <source>
        <dbReference type="Proteomes" id="UP000194422"/>
    </source>
</evidence>
<sequence>MITSFIPKNVCIFSTILFSIFFSSLSSQQAMAAEDPETPVTIMNPDEPSKPENYIQSKDSLYEESGGLYTEEDLKNAIPKDKTKTPDNSIKLNPSFEKPPMKEKDKKQQFAPPTYPSNDPVPTKSIVPKTTGKLYFRETPNSKTSVCSASVVTSNEDNAILTAGHCVHDGAKGSWYTDFLFVPAYFNGERPYGSWIWEKVHAPYGWTNSGKYDYDKAIIRMRPNNSGTKIANYLGSNGWMTNASQYQTDVRITGYPSDAPYDGQLPYSCYGDTFKDGLFSNDAYMNCGMTKGSSGGAWFDRMSSESLGYIFAATSRSSASGTKRLYAVPLGDEFTNMLNAD</sequence>
<reference evidence="7 8" key="1">
    <citation type="submission" date="2017-04" db="EMBL/GenBank/DDBJ databases">
        <authorList>
            <person name="Criscuolo A."/>
        </authorList>
    </citation>
    <scope>NUCLEOTIDE SEQUENCE [LARGE SCALE GENOMIC DNA]</scope>
    <source>
        <strain evidence="7">16-00174</strain>
    </source>
</reference>
<evidence type="ECO:0000256" key="3">
    <source>
        <dbReference type="SAM" id="MobiDB-lite"/>
    </source>
</evidence>
<keyword evidence="2" id="KW-0645">Protease</keyword>
<dbReference type="EMBL" id="JARPRV010000015">
    <property type="protein sequence ID" value="MDG0943666.1"/>
    <property type="molecule type" value="Genomic_DNA"/>
</dbReference>
<keyword evidence="1 4" id="KW-0732">Signal</keyword>
<evidence type="ECO:0000313" key="9">
    <source>
        <dbReference type="Proteomes" id="UP000325411"/>
    </source>
</evidence>
<protein>
    <submittedName>
        <fullName evidence="7">Glutamyl endopeptidase</fullName>
        <ecNumber evidence="7">3.4.21.19</ecNumber>
    </submittedName>
</protein>
<dbReference type="Proteomes" id="UP000194422">
    <property type="component" value="Unassembled WGS sequence"/>
</dbReference>
<evidence type="ECO:0000256" key="2">
    <source>
        <dbReference type="ARBA" id="ARBA00022825"/>
    </source>
</evidence>
<feature type="region of interest" description="Disordered" evidence="3">
    <location>
        <begin position="65"/>
        <end position="126"/>
    </location>
</feature>
<dbReference type="InterPro" id="IPR043504">
    <property type="entry name" value="Peptidase_S1_PA_chymotrypsin"/>
</dbReference>
<dbReference type="Proteomes" id="UP000325411">
    <property type="component" value="Unassembled WGS sequence"/>
</dbReference>
<keyword evidence="2" id="KW-0720">Serine protease</keyword>
<reference evidence="6 10" key="3">
    <citation type="submission" date="2023-03" db="EMBL/GenBank/DDBJ databases">
        <title>Genetic diversity of Bacillus cereus sensu lato isolates from Slovenia.</title>
        <authorList>
            <person name="Abdelli M."/>
        </authorList>
    </citation>
    <scope>NUCLEOTIDE SEQUENCE [LARGE SCALE GENOMIC DNA]</scope>
    <source>
        <strain evidence="6 10">SIBC61B</strain>
    </source>
</reference>
<dbReference type="InterPro" id="IPR050966">
    <property type="entry name" value="Glutamyl_endopeptidase"/>
</dbReference>
<keyword evidence="10" id="KW-1185">Reference proteome</keyword>
<dbReference type="EC" id="3.4.21.19" evidence="7"/>
<dbReference type="Gene3D" id="2.40.10.10">
    <property type="entry name" value="Trypsin-like serine proteases"/>
    <property type="match status" value="2"/>
</dbReference>
<gene>
    <name evidence="7" type="primary">blaSE</name>
    <name evidence="7" type="ORF">BACERE00174_04606</name>
    <name evidence="5" type="ORF">FYW06_17375</name>
    <name evidence="6" type="ORF">P6U22_21195</name>
</gene>
<accession>A0A5M9GQN6</accession>
<dbReference type="SUPFAM" id="SSF50494">
    <property type="entry name" value="Trypsin-like serine proteases"/>
    <property type="match status" value="1"/>
</dbReference>
<proteinExistence type="predicted"/>
<evidence type="ECO:0000313" key="6">
    <source>
        <dbReference type="EMBL" id="MDG0943666.1"/>
    </source>
</evidence>
<dbReference type="InterPro" id="IPR009003">
    <property type="entry name" value="Peptidase_S1_PA"/>
</dbReference>
<organism evidence="5 9">
    <name type="scientific">Bacillus paranthracis</name>
    <dbReference type="NCBI Taxonomy" id="2026186"/>
    <lineage>
        <taxon>Bacteria</taxon>
        <taxon>Bacillati</taxon>
        <taxon>Bacillota</taxon>
        <taxon>Bacilli</taxon>
        <taxon>Bacillales</taxon>
        <taxon>Bacillaceae</taxon>
        <taxon>Bacillus</taxon>
        <taxon>Bacillus cereus group</taxon>
    </lineage>
</organism>
<dbReference type="EMBL" id="VXCE01000011">
    <property type="protein sequence ID" value="KAA8476650.1"/>
    <property type="molecule type" value="Genomic_DNA"/>
</dbReference>
<dbReference type="RefSeq" id="WP_000633062.1">
    <property type="nucleotide sequence ID" value="NZ_CMPU01000218.1"/>
</dbReference>
<name>A0A5M9GQN6_9BACI</name>
<evidence type="ECO:0000256" key="4">
    <source>
        <dbReference type="SAM" id="SignalP"/>
    </source>
</evidence>
<keyword evidence="7" id="KW-0378">Hydrolase</keyword>
<evidence type="ECO:0000313" key="7">
    <source>
        <dbReference type="EMBL" id="SME30783.1"/>
    </source>
</evidence>
<dbReference type="AlphaFoldDB" id="A0A5M9GQN6"/>